<dbReference type="EMBL" id="SYVO01000012">
    <property type="protein sequence ID" value="TKG11819.1"/>
    <property type="molecule type" value="Genomic_DNA"/>
</dbReference>
<accession>A0A4U2F927</accession>
<dbReference type="RefSeq" id="WP_133146506.1">
    <property type="nucleotide sequence ID" value="NZ_MCSJ01000035.1"/>
</dbReference>
<proteinExistence type="predicted"/>
<dbReference type="Proteomes" id="UP000305840">
    <property type="component" value="Unassembled WGS sequence"/>
</dbReference>
<name>A0A4U2F927_9VIBR</name>
<sequence length="59" mass="6670">MVNMEMKTLKYQVMGKGMWITATVSRAVADQLAMEYQSYGWPVEVCAVEQTMTFTQNAA</sequence>
<comment type="caution">
    <text evidence="1">The sequence shown here is derived from an EMBL/GenBank/DDBJ whole genome shotgun (WGS) entry which is preliminary data.</text>
</comment>
<reference evidence="1 2" key="1">
    <citation type="submission" date="2019-04" db="EMBL/GenBank/DDBJ databases">
        <title>A reverse ecology approach based on a biological definition of microbial populations.</title>
        <authorList>
            <person name="Arevalo P."/>
            <person name="Vaninsberghe D."/>
            <person name="Elsherbini J."/>
            <person name="Gore J."/>
            <person name="Polz M."/>
        </authorList>
    </citation>
    <scope>NUCLEOTIDE SEQUENCE [LARGE SCALE GENOMIC DNA]</scope>
    <source>
        <strain evidence="1 2">10N.222.48.A1</strain>
    </source>
</reference>
<organism evidence="1 2">
    <name type="scientific">Vibrio lentus</name>
    <dbReference type="NCBI Taxonomy" id="136468"/>
    <lineage>
        <taxon>Bacteria</taxon>
        <taxon>Pseudomonadati</taxon>
        <taxon>Pseudomonadota</taxon>
        <taxon>Gammaproteobacteria</taxon>
        <taxon>Vibrionales</taxon>
        <taxon>Vibrionaceae</taxon>
        <taxon>Vibrio</taxon>
    </lineage>
</organism>
<dbReference type="AlphaFoldDB" id="A0A4U2F927"/>
<evidence type="ECO:0000313" key="1">
    <source>
        <dbReference type="EMBL" id="TKG11819.1"/>
    </source>
</evidence>
<evidence type="ECO:0000313" key="2">
    <source>
        <dbReference type="Proteomes" id="UP000305840"/>
    </source>
</evidence>
<protein>
    <submittedName>
        <fullName evidence="1">Uncharacterized protein</fullName>
    </submittedName>
</protein>
<gene>
    <name evidence="1" type="ORF">FCV91_05280</name>
</gene>